<evidence type="ECO:0000313" key="1">
    <source>
        <dbReference type="EMBL" id="ANU08335.1"/>
    </source>
</evidence>
<organism evidence="1 2">
    <name type="scientific">Paraurantiacibacter namhicola</name>
    <dbReference type="NCBI Taxonomy" id="645517"/>
    <lineage>
        <taxon>Bacteria</taxon>
        <taxon>Pseudomonadati</taxon>
        <taxon>Pseudomonadota</taxon>
        <taxon>Alphaproteobacteria</taxon>
        <taxon>Sphingomonadales</taxon>
        <taxon>Erythrobacteraceae</taxon>
        <taxon>Paraurantiacibacter</taxon>
    </lineage>
</organism>
<protein>
    <submittedName>
        <fullName evidence="1">Uncharacterized protein</fullName>
    </submittedName>
</protein>
<dbReference type="EMBL" id="CP016545">
    <property type="protein sequence ID" value="ANU08335.1"/>
    <property type="molecule type" value="Genomic_DNA"/>
</dbReference>
<dbReference type="KEGG" id="anh:A6F65_02048"/>
<name>A0A1C7DA80_9SPHN</name>
<accession>A0A1C7DA80</accession>
<dbReference type="AlphaFoldDB" id="A0A1C7DA80"/>
<sequence>MTNLRLFNSLTRQVEDFRSVHDGEAQANLFEVE</sequence>
<evidence type="ECO:0000313" key="2">
    <source>
        <dbReference type="Proteomes" id="UP000092698"/>
    </source>
</evidence>
<gene>
    <name evidence="1" type="ORF">A6F65_02048</name>
</gene>
<dbReference type="STRING" id="645517.A6F65_02048"/>
<keyword evidence="2" id="KW-1185">Reference proteome</keyword>
<proteinExistence type="predicted"/>
<dbReference type="Proteomes" id="UP000092698">
    <property type="component" value="Chromosome"/>
</dbReference>
<reference evidence="1 2" key="1">
    <citation type="submission" date="2016-07" db="EMBL/GenBank/DDBJ databases">
        <title>Complete genome sequence of Altererythrobacter namhicola JCM 16345T, containing esterase-encoding genes.</title>
        <authorList>
            <person name="Cheng H."/>
            <person name="Wu Y.-H."/>
            <person name="Jian S.-L."/>
            <person name="Huo Y.-Y."/>
            <person name="Wang C.-S."/>
            <person name="Xu X.-W."/>
        </authorList>
    </citation>
    <scope>NUCLEOTIDE SEQUENCE [LARGE SCALE GENOMIC DNA]</scope>
    <source>
        <strain evidence="1 2">JCM 16345</strain>
    </source>
</reference>